<feature type="transmembrane region" description="Helical" evidence="6">
    <location>
        <begin position="421"/>
        <end position="440"/>
    </location>
</feature>
<dbReference type="EMBL" id="VUJU01003813">
    <property type="protein sequence ID" value="KAF0756611.1"/>
    <property type="molecule type" value="Genomic_DNA"/>
</dbReference>
<evidence type="ECO:0000256" key="4">
    <source>
        <dbReference type="ARBA" id="ARBA00022989"/>
    </source>
</evidence>
<accession>A0A6G0YIZ9</accession>
<dbReference type="GO" id="GO:0015842">
    <property type="term" value="P:aminergic neurotransmitter loading into synaptic vesicle"/>
    <property type="evidence" value="ECO:0007669"/>
    <property type="project" value="TreeGrafter"/>
</dbReference>
<dbReference type="SUPFAM" id="SSF103473">
    <property type="entry name" value="MFS general substrate transporter"/>
    <property type="match status" value="1"/>
</dbReference>
<evidence type="ECO:0000256" key="2">
    <source>
        <dbReference type="ARBA" id="ARBA00022448"/>
    </source>
</evidence>
<dbReference type="OrthoDB" id="5086884at2759"/>
<dbReference type="InterPro" id="IPR011701">
    <property type="entry name" value="MFS"/>
</dbReference>
<feature type="transmembrane region" description="Helical" evidence="6">
    <location>
        <begin position="200"/>
        <end position="226"/>
    </location>
</feature>
<evidence type="ECO:0000256" key="6">
    <source>
        <dbReference type="SAM" id="Phobius"/>
    </source>
</evidence>
<keyword evidence="2" id="KW-0813">Transport</keyword>
<feature type="transmembrane region" description="Helical" evidence="6">
    <location>
        <begin position="232"/>
        <end position="250"/>
    </location>
</feature>
<feature type="transmembrane region" description="Helical" evidence="6">
    <location>
        <begin position="169"/>
        <end position="188"/>
    </location>
</feature>
<proteinExistence type="predicted"/>
<feature type="transmembrane region" description="Helical" evidence="6">
    <location>
        <begin position="390"/>
        <end position="409"/>
    </location>
</feature>
<organism evidence="8 9">
    <name type="scientific">Aphis craccivora</name>
    <name type="common">Cowpea aphid</name>
    <dbReference type="NCBI Taxonomy" id="307492"/>
    <lineage>
        <taxon>Eukaryota</taxon>
        <taxon>Metazoa</taxon>
        <taxon>Ecdysozoa</taxon>
        <taxon>Arthropoda</taxon>
        <taxon>Hexapoda</taxon>
        <taxon>Insecta</taxon>
        <taxon>Pterygota</taxon>
        <taxon>Neoptera</taxon>
        <taxon>Paraneoptera</taxon>
        <taxon>Hemiptera</taxon>
        <taxon>Sternorrhyncha</taxon>
        <taxon>Aphidomorpha</taxon>
        <taxon>Aphidoidea</taxon>
        <taxon>Aphididae</taxon>
        <taxon>Aphidini</taxon>
        <taxon>Aphis</taxon>
        <taxon>Aphis</taxon>
    </lineage>
</organism>
<dbReference type="GO" id="GO:0005335">
    <property type="term" value="F:serotonin:sodium:chloride symporter activity"/>
    <property type="evidence" value="ECO:0007669"/>
    <property type="project" value="TreeGrafter"/>
</dbReference>
<dbReference type="Pfam" id="PF07690">
    <property type="entry name" value="MFS_1"/>
    <property type="match status" value="1"/>
</dbReference>
<feature type="transmembrane region" description="Helical" evidence="6">
    <location>
        <begin position="362"/>
        <end position="384"/>
    </location>
</feature>
<feature type="transmembrane region" description="Helical" evidence="6">
    <location>
        <begin position="292"/>
        <end position="318"/>
    </location>
</feature>
<dbReference type="Proteomes" id="UP000478052">
    <property type="component" value="Unassembled WGS sequence"/>
</dbReference>
<evidence type="ECO:0000256" key="3">
    <source>
        <dbReference type="ARBA" id="ARBA00022692"/>
    </source>
</evidence>
<protein>
    <submittedName>
        <fullName evidence="8">Synaptic vesicular amine transporter-like</fullName>
    </submittedName>
</protein>
<evidence type="ECO:0000313" key="8">
    <source>
        <dbReference type="EMBL" id="KAF0756611.1"/>
    </source>
</evidence>
<evidence type="ECO:0000313" key="9">
    <source>
        <dbReference type="Proteomes" id="UP000478052"/>
    </source>
</evidence>
<dbReference type="CDD" id="cd17384">
    <property type="entry name" value="MFS_SLC18A1_2_VAT1_2"/>
    <property type="match status" value="1"/>
</dbReference>
<dbReference type="PANTHER" id="PTHR23506:SF4">
    <property type="entry name" value="PORTABELLA"/>
    <property type="match status" value="1"/>
</dbReference>
<comment type="subcellular location">
    <subcellularLocation>
        <location evidence="1">Membrane</location>
        <topology evidence="1">Multi-pass membrane protein</topology>
    </subcellularLocation>
</comment>
<dbReference type="InterPro" id="IPR036259">
    <property type="entry name" value="MFS_trans_sf"/>
</dbReference>
<evidence type="ECO:0000259" key="7">
    <source>
        <dbReference type="PROSITE" id="PS50850"/>
    </source>
</evidence>
<keyword evidence="9" id="KW-1185">Reference proteome</keyword>
<feature type="transmembrane region" description="Helical" evidence="6">
    <location>
        <begin position="452"/>
        <end position="470"/>
    </location>
</feature>
<keyword evidence="3 6" id="KW-0812">Transmembrane</keyword>
<reference evidence="8 9" key="1">
    <citation type="submission" date="2019-08" db="EMBL/GenBank/DDBJ databases">
        <title>Whole genome of Aphis craccivora.</title>
        <authorList>
            <person name="Voronova N.V."/>
            <person name="Shulinski R.S."/>
            <person name="Bandarenka Y.V."/>
            <person name="Zhorov D.G."/>
            <person name="Warner D."/>
        </authorList>
    </citation>
    <scope>NUCLEOTIDE SEQUENCE [LARGE SCALE GENOMIC DNA]</scope>
    <source>
        <strain evidence="8">180601</strain>
        <tissue evidence="8">Whole Body</tissue>
    </source>
</reference>
<feature type="transmembrane region" description="Helical" evidence="6">
    <location>
        <begin position="134"/>
        <end position="157"/>
    </location>
</feature>
<dbReference type="GO" id="GO:0043195">
    <property type="term" value="C:terminal bouton"/>
    <property type="evidence" value="ECO:0007669"/>
    <property type="project" value="TreeGrafter"/>
</dbReference>
<dbReference type="InterPro" id="IPR050930">
    <property type="entry name" value="MFS_Vesicular_Transporter"/>
</dbReference>
<comment type="caution">
    <text evidence="8">The sequence shown here is derived from an EMBL/GenBank/DDBJ whole genome shotgun (WGS) entry which is preliminary data.</text>
</comment>
<feature type="domain" description="Major facilitator superfamily (MFS) profile" evidence="7">
    <location>
        <begin position="42"/>
        <end position="475"/>
    </location>
</feature>
<dbReference type="PROSITE" id="PS50850">
    <property type="entry name" value="MFS"/>
    <property type="match status" value="1"/>
</dbReference>
<evidence type="ECO:0000256" key="5">
    <source>
        <dbReference type="ARBA" id="ARBA00023136"/>
    </source>
</evidence>
<dbReference type="GO" id="GO:0030672">
    <property type="term" value="C:synaptic vesicle membrane"/>
    <property type="evidence" value="ECO:0007669"/>
    <property type="project" value="TreeGrafter"/>
</dbReference>
<keyword evidence="4 6" id="KW-1133">Transmembrane helix</keyword>
<dbReference type="InterPro" id="IPR020846">
    <property type="entry name" value="MFS_dom"/>
</dbReference>
<name>A0A6G0YIZ9_APHCR</name>
<dbReference type="FunFam" id="1.20.1250.20:FF:000401">
    <property type="entry name" value="Vesicular amine transporter"/>
    <property type="match status" value="1"/>
</dbReference>
<dbReference type="Gene3D" id="1.20.1250.20">
    <property type="entry name" value="MFS general substrate transporter like domains"/>
    <property type="match status" value="1"/>
</dbReference>
<dbReference type="AlphaFoldDB" id="A0A6G0YIZ9"/>
<gene>
    <name evidence="8" type="ORF">FWK35_00015797</name>
</gene>
<sequence length="515" mass="56976">MCDDKIKCYHDNALSSGQEIIFSSNSENKSILSQNMESDLGVISVVYLSMFLDNVLLTVVVPIIPEHLYIQWITNTTHFVTNVTRRDQPLLPSSLIKMKLQTLENENETIGVLLSSKAIVQLFMNPLVGILTSYVGYSLPIFFGSILLIIISVLFAYGETFVSLLLARSLQGTASALISVSGMCLIADQNHMSDLRRSKVMGLVMGSIALGVLVGYPFGGILYYFVDKSTPFNVIICAITFNLGLQLYVFNFNLVKKVNSFNEILQLKQTYNDKHQSHFNNGNWKDLLKDGYILLITFSICLTSSAMAILEPFLPIWLIQIINPEKWQLGTVFIPDSLGYLIGTNFFGTLSYTMGQWRMAVLATLLVGISAIMIPAATTTIGLVCPHFGLGLGIGIVDSALVPMLANLVDTRHPNVHYGSVYALQQTAVSLAYSFGPIFGGQIVKTLGFPCLMRTVGIINILYCCLLVFLSKVSNNKTEKINIDTSIPDYKSTSVVPFFNKHIAYKKLDELDENN</sequence>
<evidence type="ECO:0000256" key="1">
    <source>
        <dbReference type="ARBA" id="ARBA00004141"/>
    </source>
</evidence>
<keyword evidence="5 6" id="KW-0472">Membrane</keyword>
<dbReference type="PANTHER" id="PTHR23506">
    <property type="entry name" value="GH10249P"/>
    <property type="match status" value="1"/>
</dbReference>